<feature type="domain" description="RNA polymerase sigma-70 region 2" evidence="5">
    <location>
        <begin position="30"/>
        <end position="96"/>
    </location>
</feature>
<keyword evidence="3" id="KW-0731">Sigma factor</keyword>
<dbReference type="InterPro" id="IPR039425">
    <property type="entry name" value="RNA_pol_sigma-70-like"/>
</dbReference>
<name>A0AA41Y7H0_9BACT</name>
<proteinExistence type="inferred from homology"/>
<protein>
    <submittedName>
        <fullName evidence="7">RNA polymerase sigma factor</fullName>
    </submittedName>
</protein>
<dbReference type="InterPro" id="IPR007627">
    <property type="entry name" value="RNA_pol_sigma70_r2"/>
</dbReference>
<dbReference type="PANTHER" id="PTHR43133:SF51">
    <property type="entry name" value="RNA POLYMERASE SIGMA FACTOR"/>
    <property type="match status" value="1"/>
</dbReference>
<dbReference type="InterPro" id="IPR013249">
    <property type="entry name" value="RNA_pol_sigma70_r4_t2"/>
</dbReference>
<evidence type="ECO:0000256" key="2">
    <source>
        <dbReference type="ARBA" id="ARBA00023015"/>
    </source>
</evidence>
<organism evidence="7 8">
    <name type="scientific">Gaoshiqia sediminis</name>
    <dbReference type="NCBI Taxonomy" id="2986998"/>
    <lineage>
        <taxon>Bacteria</taxon>
        <taxon>Pseudomonadati</taxon>
        <taxon>Bacteroidota</taxon>
        <taxon>Bacteroidia</taxon>
        <taxon>Marinilabiliales</taxon>
        <taxon>Prolixibacteraceae</taxon>
        <taxon>Gaoshiqia</taxon>
    </lineage>
</organism>
<accession>A0AA41Y7H0</accession>
<dbReference type="EMBL" id="JAPAAF010000016">
    <property type="protein sequence ID" value="MCW0483384.1"/>
    <property type="molecule type" value="Genomic_DNA"/>
</dbReference>
<dbReference type="InterPro" id="IPR013325">
    <property type="entry name" value="RNA_pol_sigma_r2"/>
</dbReference>
<dbReference type="GO" id="GO:0016987">
    <property type="term" value="F:sigma factor activity"/>
    <property type="evidence" value="ECO:0007669"/>
    <property type="project" value="UniProtKB-KW"/>
</dbReference>
<dbReference type="PANTHER" id="PTHR43133">
    <property type="entry name" value="RNA POLYMERASE ECF-TYPE SIGMA FACTO"/>
    <property type="match status" value="1"/>
</dbReference>
<dbReference type="GO" id="GO:0003677">
    <property type="term" value="F:DNA binding"/>
    <property type="evidence" value="ECO:0007669"/>
    <property type="project" value="InterPro"/>
</dbReference>
<dbReference type="SUPFAM" id="SSF88946">
    <property type="entry name" value="Sigma2 domain of RNA polymerase sigma factors"/>
    <property type="match status" value="1"/>
</dbReference>
<dbReference type="AlphaFoldDB" id="A0AA41Y7H0"/>
<comment type="similarity">
    <text evidence="1">Belongs to the sigma-70 factor family. ECF subfamily.</text>
</comment>
<evidence type="ECO:0000259" key="5">
    <source>
        <dbReference type="Pfam" id="PF04542"/>
    </source>
</evidence>
<keyword evidence="8" id="KW-1185">Reference proteome</keyword>
<dbReference type="NCBIfam" id="TIGR02937">
    <property type="entry name" value="sigma70-ECF"/>
    <property type="match status" value="1"/>
</dbReference>
<dbReference type="InterPro" id="IPR036388">
    <property type="entry name" value="WH-like_DNA-bd_sf"/>
</dbReference>
<dbReference type="Gene3D" id="1.10.10.10">
    <property type="entry name" value="Winged helix-like DNA-binding domain superfamily/Winged helix DNA-binding domain"/>
    <property type="match status" value="1"/>
</dbReference>
<evidence type="ECO:0000256" key="3">
    <source>
        <dbReference type="ARBA" id="ARBA00023082"/>
    </source>
</evidence>
<evidence type="ECO:0000259" key="6">
    <source>
        <dbReference type="Pfam" id="PF08281"/>
    </source>
</evidence>
<dbReference type="Pfam" id="PF08281">
    <property type="entry name" value="Sigma70_r4_2"/>
    <property type="match status" value="1"/>
</dbReference>
<evidence type="ECO:0000256" key="1">
    <source>
        <dbReference type="ARBA" id="ARBA00010641"/>
    </source>
</evidence>
<dbReference type="Pfam" id="PF04542">
    <property type="entry name" value="Sigma70_r2"/>
    <property type="match status" value="1"/>
</dbReference>
<keyword evidence="4" id="KW-0804">Transcription</keyword>
<reference evidence="7" key="1">
    <citation type="submission" date="2022-10" db="EMBL/GenBank/DDBJ databases">
        <title>Gaoshiqiia sediminis gen. nov., sp. nov., isolated from coastal sediment.</title>
        <authorList>
            <person name="Yu W.X."/>
            <person name="Mu D.S."/>
            <person name="Du J.Z."/>
            <person name="Liang Y.Q."/>
        </authorList>
    </citation>
    <scope>NUCLEOTIDE SEQUENCE</scope>
    <source>
        <strain evidence="7">A06</strain>
    </source>
</reference>
<dbReference type="InterPro" id="IPR014284">
    <property type="entry name" value="RNA_pol_sigma-70_dom"/>
</dbReference>
<feature type="domain" description="RNA polymerase sigma factor 70 region 4 type 2" evidence="6">
    <location>
        <begin position="126"/>
        <end position="177"/>
    </location>
</feature>
<dbReference type="Proteomes" id="UP001163821">
    <property type="component" value="Unassembled WGS sequence"/>
</dbReference>
<dbReference type="RefSeq" id="WP_282591986.1">
    <property type="nucleotide sequence ID" value="NZ_JAPAAF010000016.1"/>
</dbReference>
<dbReference type="SUPFAM" id="SSF88659">
    <property type="entry name" value="Sigma3 and sigma4 domains of RNA polymerase sigma factors"/>
    <property type="match status" value="1"/>
</dbReference>
<keyword evidence="2" id="KW-0805">Transcription regulation</keyword>
<evidence type="ECO:0000313" key="7">
    <source>
        <dbReference type="EMBL" id="MCW0483384.1"/>
    </source>
</evidence>
<evidence type="ECO:0000256" key="4">
    <source>
        <dbReference type="ARBA" id="ARBA00023163"/>
    </source>
</evidence>
<gene>
    <name evidence="7" type="ORF">N2K84_11630</name>
</gene>
<evidence type="ECO:0000313" key="8">
    <source>
        <dbReference type="Proteomes" id="UP001163821"/>
    </source>
</evidence>
<dbReference type="GO" id="GO:0006352">
    <property type="term" value="P:DNA-templated transcription initiation"/>
    <property type="evidence" value="ECO:0007669"/>
    <property type="project" value="InterPro"/>
</dbReference>
<dbReference type="Gene3D" id="1.10.1740.10">
    <property type="match status" value="1"/>
</dbReference>
<sequence length="190" mass="22754">MHKEERNKITDEELIRLIVQEKETGLYEVLYHRYFHKVMDKCHSFIKDRGQAEDFANDILSKAYEKLPGFKGNASFSSWLYAITYNYSIDYLRLKKKLHYPNWNSQHEIPDIIDESEADLQDLSYDNLMKILEMIHPEEKALLLMKYQDNLPGKKIAQTLRISEDAVKMRLKRARTRVIYLYKVQFEKDL</sequence>
<dbReference type="InterPro" id="IPR013324">
    <property type="entry name" value="RNA_pol_sigma_r3/r4-like"/>
</dbReference>
<comment type="caution">
    <text evidence="7">The sequence shown here is derived from an EMBL/GenBank/DDBJ whole genome shotgun (WGS) entry which is preliminary data.</text>
</comment>